<dbReference type="Gene3D" id="3.30.460.10">
    <property type="entry name" value="Beta Polymerase, domain 2"/>
    <property type="match status" value="1"/>
</dbReference>
<dbReference type="GO" id="GO:0016779">
    <property type="term" value="F:nucleotidyltransferase activity"/>
    <property type="evidence" value="ECO:0007669"/>
    <property type="project" value="InterPro"/>
</dbReference>
<dbReference type="InterPro" id="IPR002934">
    <property type="entry name" value="Polymerase_NTP_transf_dom"/>
</dbReference>
<evidence type="ECO:0000259" key="1">
    <source>
        <dbReference type="Pfam" id="PF01909"/>
    </source>
</evidence>
<dbReference type="EMBL" id="BLSD01000076">
    <property type="protein sequence ID" value="GFP39681.1"/>
    <property type="molecule type" value="Genomic_DNA"/>
</dbReference>
<dbReference type="InterPro" id="IPR052548">
    <property type="entry name" value="Type_VII_TA_antitoxin"/>
</dbReference>
<evidence type="ECO:0000313" key="5">
    <source>
        <dbReference type="Proteomes" id="UP000569018"/>
    </source>
</evidence>
<dbReference type="CDD" id="cd05403">
    <property type="entry name" value="NT_KNTase_like"/>
    <property type="match status" value="1"/>
</dbReference>
<dbReference type="Proteomes" id="UP000569018">
    <property type="component" value="Unassembled WGS sequence"/>
</dbReference>
<dbReference type="InterPro" id="IPR043519">
    <property type="entry name" value="NT_sf"/>
</dbReference>
<comment type="caution">
    <text evidence="2">The sequence shown here is derived from an EMBL/GenBank/DDBJ whole genome shotgun (WGS) entry which is preliminary data.</text>
</comment>
<dbReference type="AlphaFoldDB" id="A0A6V8Q0W1"/>
<evidence type="ECO:0000313" key="4">
    <source>
        <dbReference type="Proteomes" id="UP000561271"/>
    </source>
</evidence>
<proteinExistence type="predicted"/>
<gene>
    <name evidence="2" type="ORF">HKBW3S44_01411</name>
    <name evidence="3" type="ORF">HKBW3S47_01379</name>
</gene>
<dbReference type="PANTHER" id="PTHR33933">
    <property type="entry name" value="NUCLEOTIDYLTRANSFERASE"/>
    <property type="match status" value="1"/>
</dbReference>
<dbReference type="PANTHER" id="PTHR33933:SF1">
    <property type="entry name" value="PROTEIN ADENYLYLTRANSFERASE MNTA-RELATED"/>
    <property type="match status" value="1"/>
</dbReference>
<feature type="domain" description="Polymerase nucleotidyl transferase" evidence="1">
    <location>
        <begin position="10"/>
        <end position="62"/>
    </location>
</feature>
<dbReference type="SUPFAM" id="SSF81301">
    <property type="entry name" value="Nucleotidyltransferase"/>
    <property type="match status" value="1"/>
</dbReference>
<sequence>MDERIEQLVNQVKEHLIKMYGEKIRKVILYGSHVRGEATRDSDIDILVLVDESLNPFEVRKSLSDFLFDILLEKGELISVIALSEHFFENYDYPFILNVKKEGVRV</sequence>
<dbReference type="RefSeq" id="WP_176231896.1">
    <property type="nucleotide sequence ID" value="NZ_BLSC01000149.1"/>
</dbReference>
<dbReference type="Proteomes" id="UP000561271">
    <property type="component" value="Unassembled WGS sequence"/>
</dbReference>
<evidence type="ECO:0000313" key="3">
    <source>
        <dbReference type="EMBL" id="GFP39681.1"/>
    </source>
</evidence>
<organism evidence="2 4">
    <name type="scientific">Candidatus Hakubella thermalkaliphila</name>
    <dbReference type="NCBI Taxonomy" id="2754717"/>
    <lineage>
        <taxon>Bacteria</taxon>
        <taxon>Bacillati</taxon>
        <taxon>Actinomycetota</taxon>
        <taxon>Actinomycetota incertae sedis</taxon>
        <taxon>Candidatus Hakubellales</taxon>
        <taxon>Candidatus Hakubellaceae</taxon>
        <taxon>Candidatus Hakubella</taxon>
    </lineage>
</organism>
<protein>
    <recommendedName>
        <fullName evidence="1">Polymerase nucleotidyl transferase domain-containing protein</fullName>
    </recommendedName>
</protein>
<dbReference type="EMBL" id="BLSC01000149">
    <property type="protein sequence ID" value="GFP37734.1"/>
    <property type="molecule type" value="Genomic_DNA"/>
</dbReference>
<name>A0A6V8Q0W1_9ACTN</name>
<dbReference type="Pfam" id="PF01909">
    <property type="entry name" value="NTP_transf_2"/>
    <property type="match status" value="1"/>
</dbReference>
<reference evidence="4 5" key="1">
    <citation type="journal article" date="2020" name="Front. Microbiol.">
        <title>Single-cell genomics of novel Actinobacteria with the Wood-Ljungdahl pathway discovered in a serpentinizing system.</title>
        <authorList>
            <person name="Merino N."/>
            <person name="Kawai M."/>
            <person name="Boyd E.S."/>
            <person name="Colman D.R."/>
            <person name="McGlynn S.E."/>
            <person name="Nealson K.H."/>
            <person name="Kurokawa K."/>
            <person name="Hongoh Y."/>
        </authorList>
    </citation>
    <scope>NUCLEOTIDE SEQUENCE [LARGE SCALE GENOMIC DNA]</scope>
    <source>
        <strain evidence="2 4">S44</strain>
        <strain evidence="3 5">S47</strain>
    </source>
</reference>
<accession>A0A6V8Q0W1</accession>
<evidence type="ECO:0000313" key="2">
    <source>
        <dbReference type="EMBL" id="GFP37734.1"/>
    </source>
</evidence>